<feature type="transmembrane region" description="Helical" evidence="6">
    <location>
        <begin position="95"/>
        <end position="116"/>
    </location>
</feature>
<dbReference type="Proteomes" id="UP001500227">
    <property type="component" value="Unassembled WGS sequence"/>
</dbReference>
<keyword evidence="9" id="KW-1185">Reference proteome</keyword>
<evidence type="ECO:0000313" key="8">
    <source>
        <dbReference type="EMBL" id="GAA5092000.1"/>
    </source>
</evidence>
<accession>A0ABP9MBE4</accession>
<protein>
    <submittedName>
        <fullName evidence="8">DMT family transporter</fullName>
    </submittedName>
</protein>
<evidence type="ECO:0000256" key="4">
    <source>
        <dbReference type="ARBA" id="ARBA00022989"/>
    </source>
</evidence>
<evidence type="ECO:0000256" key="2">
    <source>
        <dbReference type="ARBA" id="ARBA00007362"/>
    </source>
</evidence>
<feature type="transmembrane region" description="Helical" evidence="6">
    <location>
        <begin position="12"/>
        <end position="30"/>
    </location>
</feature>
<dbReference type="Gene3D" id="1.10.3730.20">
    <property type="match status" value="1"/>
</dbReference>
<evidence type="ECO:0000313" key="9">
    <source>
        <dbReference type="Proteomes" id="UP001500227"/>
    </source>
</evidence>
<feature type="transmembrane region" description="Helical" evidence="6">
    <location>
        <begin position="279"/>
        <end position="299"/>
    </location>
</feature>
<comment type="subcellular location">
    <subcellularLocation>
        <location evidence="1">Membrane</location>
        <topology evidence="1">Multi-pass membrane protein</topology>
    </subcellularLocation>
</comment>
<reference evidence="9" key="1">
    <citation type="journal article" date="2019" name="Int. J. Syst. Evol. Microbiol.">
        <title>The Global Catalogue of Microorganisms (GCM) 10K type strain sequencing project: providing services to taxonomists for standard genome sequencing and annotation.</title>
        <authorList>
            <consortium name="The Broad Institute Genomics Platform"/>
            <consortium name="The Broad Institute Genome Sequencing Center for Infectious Disease"/>
            <person name="Wu L."/>
            <person name="Ma J."/>
        </authorList>
    </citation>
    <scope>NUCLEOTIDE SEQUENCE [LARGE SCALE GENOMIC DNA]</scope>
    <source>
        <strain evidence="9">JCM 18423</strain>
    </source>
</reference>
<dbReference type="InterPro" id="IPR000620">
    <property type="entry name" value="EamA_dom"/>
</dbReference>
<evidence type="ECO:0000256" key="5">
    <source>
        <dbReference type="ARBA" id="ARBA00023136"/>
    </source>
</evidence>
<evidence type="ECO:0000259" key="7">
    <source>
        <dbReference type="Pfam" id="PF00892"/>
    </source>
</evidence>
<comment type="similarity">
    <text evidence="2">Belongs to the EamA transporter family.</text>
</comment>
<evidence type="ECO:0000256" key="3">
    <source>
        <dbReference type="ARBA" id="ARBA00022692"/>
    </source>
</evidence>
<feature type="domain" description="EamA" evidence="7">
    <location>
        <begin position="161"/>
        <end position="296"/>
    </location>
</feature>
<feature type="transmembrane region" description="Helical" evidence="6">
    <location>
        <begin position="159"/>
        <end position="181"/>
    </location>
</feature>
<dbReference type="PANTHER" id="PTHR32322">
    <property type="entry name" value="INNER MEMBRANE TRANSPORTER"/>
    <property type="match status" value="1"/>
</dbReference>
<dbReference type="InterPro" id="IPR037185">
    <property type="entry name" value="EmrE-like"/>
</dbReference>
<dbReference type="RefSeq" id="WP_300647077.1">
    <property type="nucleotide sequence ID" value="NZ_BAABKD010000011.1"/>
</dbReference>
<evidence type="ECO:0000256" key="1">
    <source>
        <dbReference type="ARBA" id="ARBA00004141"/>
    </source>
</evidence>
<keyword evidence="3 6" id="KW-0812">Transmembrane</keyword>
<proteinExistence type="inferred from homology"/>
<feature type="transmembrane region" description="Helical" evidence="6">
    <location>
        <begin position="224"/>
        <end position="245"/>
    </location>
</feature>
<feature type="domain" description="EamA" evidence="7">
    <location>
        <begin position="16"/>
        <end position="144"/>
    </location>
</feature>
<comment type="caution">
    <text evidence="8">The sequence shown here is derived from an EMBL/GenBank/DDBJ whole genome shotgun (WGS) entry which is preliminary data.</text>
</comment>
<evidence type="ECO:0000256" key="6">
    <source>
        <dbReference type="SAM" id="Phobius"/>
    </source>
</evidence>
<sequence>MSATRSVLDARAMGGMALICFIWALAQIAIKYNATAMSPILQIGIRSGGAAVLTVLLVLLQGKPLLTVRKGWLPGLVIGLLFSGEFFLMGEALRYTSASHVSIFLYTAPIFAALGLHLTSAQERLQGVQWVGVFLAFLGIAISFLGRDGSQNTALNPNMLFGDMLAILGGAVWGATTVVVRSSRLNDAPATETLFYQLVVAAVVLTGAAYVFEQDTVHWDSLLVVNLGFQIFVVSFLSLLLWFWLLRHYLASRLGVLSFLTPLFAVILGVVLLGERVDAFFAIGAVCVVLGIVLVNRTVKSADR</sequence>
<dbReference type="SUPFAM" id="SSF103481">
    <property type="entry name" value="Multidrug resistance efflux transporter EmrE"/>
    <property type="match status" value="2"/>
</dbReference>
<dbReference type="EMBL" id="BAABKD010000011">
    <property type="protein sequence ID" value="GAA5092000.1"/>
    <property type="molecule type" value="Genomic_DNA"/>
</dbReference>
<keyword evidence="5 6" id="KW-0472">Membrane</keyword>
<organism evidence="8 9">
    <name type="scientific">Paenalcaligenes hermetiae</name>
    <dbReference type="NCBI Taxonomy" id="1157987"/>
    <lineage>
        <taxon>Bacteria</taxon>
        <taxon>Pseudomonadati</taxon>
        <taxon>Pseudomonadota</taxon>
        <taxon>Betaproteobacteria</taxon>
        <taxon>Burkholderiales</taxon>
        <taxon>Alcaligenaceae</taxon>
        <taxon>Paenalcaligenes</taxon>
    </lineage>
</organism>
<feature type="transmembrane region" description="Helical" evidence="6">
    <location>
        <begin position="128"/>
        <end position="147"/>
    </location>
</feature>
<dbReference type="Pfam" id="PF00892">
    <property type="entry name" value="EamA"/>
    <property type="match status" value="2"/>
</dbReference>
<feature type="transmembrane region" description="Helical" evidence="6">
    <location>
        <begin position="72"/>
        <end position="89"/>
    </location>
</feature>
<feature type="transmembrane region" description="Helical" evidence="6">
    <location>
        <begin position="193"/>
        <end position="212"/>
    </location>
</feature>
<feature type="transmembrane region" description="Helical" evidence="6">
    <location>
        <begin position="36"/>
        <end position="60"/>
    </location>
</feature>
<gene>
    <name evidence="8" type="ORF">GCM10023337_18650</name>
</gene>
<feature type="transmembrane region" description="Helical" evidence="6">
    <location>
        <begin position="254"/>
        <end position="273"/>
    </location>
</feature>
<name>A0ABP9MBE4_9BURK</name>
<keyword evidence="4 6" id="KW-1133">Transmembrane helix</keyword>
<dbReference type="PANTHER" id="PTHR32322:SF2">
    <property type="entry name" value="EAMA DOMAIN-CONTAINING PROTEIN"/>
    <property type="match status" value="1"/>
</dbReference>
<dbReference type="InterPro" id="IPR050638">
    <property type="entry name" value="AA-Vitamin_Transporters"/>
</dbReference>